<dbReference type="Gene3D" id="3.40.630.30">
    <property type="match status" value="1"/>
</dbReference>
<dbReference type="AlphaFoldDB" id="A0A927MHJ9"/>
<evidence type="ECO:0000259" key="1">
    <source>
        <dbReference type="PROSITE" id="PS51186"/>
    </source>
</evidence>
<reference evidence="2" key="1">
    <citation type="submission" date="2020-10" db="EMBL/GenBank/DDBJ databases">
        <title>Genomic Encyclopedia of Type Strains, Phase IV (KMG-IV): sequencing the most valuable type-strain genomes for metagenomic binning, comparative biology and taxonomic classification.</title>
        <authorList>
            <person name="Goeker M."/>
        </authorList>
    </citation>
    <scope>NUCLEOTIDE SEQUENCE</scope>
    <source>
        <strain evidence="2">DSM 13886</strain>
    </source>
</reference>
<comment type="caution">
    <text evidence="2">The sequence shown here is derived from an EMBL/GenBank/DDBJ whole genome shotgun (WGS) entry which is preliminary data.</text>
</comment>
<accession>A0A927MHJ9</accession>
<dbReference type="PANTHER" id="PTHR31143">
    <property type="match status" value="1"/>
</dbReference>
<dbReference type="Proteomes" id="UP000658225">
    <property type="component" value="Unassembled WGS sequence"/>
</dbReference>
<name>A0A927MHJ9_9BACL</name>
<dbReference type="GO" id="GO:0016747">
    <property type="term" value="F:acyltransferase activity, transferring groups other than amino-acyl groups"/>
    <property type="evidence" value="ECO:0007669"/>
    <property type="project" value="InterPro"/>
</dbReference>
<evidence type="ECO:0000313" key="2">
    <source>
        <dbReference type="EMBL" id="MBE1553911.1"/>
    </source>
</evidence>
<proteinExistence type="predicted"/>
<dbReference type="PROSITE" id="PS51186">
    <property type="entry name" value="GNAT"/>
    <property type="match status" value="1"/>
</dbReference>
<gene>
    <name evidence="2" type="ORF">H4683_000985</name>
</gene>
<dbReference type="EMBL" id="JADBEL010000003">
    <property type="protein sequence ID" value="MBE1553911.1"/>
    <property type="molecule type" value="Genomic_DNA"/>
</dbReference>
<dbReference type="InterPro" id="IPR016181">
    <property type="entry name" value="Acyl_CoA_acyltransferase"/>
</dbReference>
<feature type="domain" description="N-acetyltransferase" evidence="1">
    <location>
        <begin position="1"/>
        <end position="62"/>
    </location>
</feature>
<dbReference type="Pfam" id="PF12746">
    <property type="entry name" value="GNAT_acetyltran"/>
    <property type="match status" value="1"/>
</dbReference>
<evidence type="ECO:0000313" key="3">
    <source>
        <dbReference type="Proteomes" id="UP000658225"/>
    </source>
</evidence>
<protein>
    <submittedName>
        <fullName evidence="2">RimJ/RimL family protein N-acetyltransferase</fullName>
    </submittedName>
</protein>
<organism evidence="2 3">
    <name type="scientific">Sporosarcina limicola</name>
    <dbReference type="NCBI Taxonomy" id="34101"/>
    <lineage>
        <taxon>Bacteria</taxon>
        <taxon>Bacillati</taxon>
        <taxon>Bacillota</taxon>
        <taxon>Bacilli</taxon>
        <taxon>Bacillales</taxon>
        <taxon>Caryophanaceae</taxon>
        <taxon>Sporosarcina</taxon>
    </lineage>
</organism>
<keyword evidence="3" id="KW-1185">Reference proteome</keyword>
<sequence>MEEHQGKKLAQKVATTLVKDCLENNLVPYWDCMESNKPSIAVAENIGFRNLFNYIGYDFKFE</sequence>
<dbReference type="SUPFAM" id="SSF55729">
    <property type="entry name" value="Acyl-CoA N-acyltransferases (Nat)"/>
    <property type="match status" value="1"/>
</dbReference>
<dbReference type="PANTHER" id="PTHR31143:SF2">
    <property type="entry name" value="FR47-LIKE DOMAIN-CONTAINING PROTEIN-RELATED"/>
    <property type="match status" value="1"/>
</dbReference>
<dbReference type="InterPro" id="IPR000182">
    <property type="entry name" value="GNAT_dom"/>
</dbReference>
<dbReference type="InterPro" id="IPR027365">
    <property type="entry name" value="GNAT_acetyltra_YdfB-like"/>
</dbReference>